<dbReference type="PANTHER" id="PTHR23131:SF0">
    <property type="entry name" value="ENDORIBONUCLEASE LACTB2"/>
    <property type="match status" value="1"/>
</dbReference>
<dbReference type="RefSeq" id="WP_149266693.1">
    <property type="nucleotide sequence ID" value="NZ_VFJB01000006.1"/>
</dbReference>
<organism evidence="2 3">
    <name type="scientific">Deferribacter autotrophicus</name>
    <dbReference type="NCBI Taxonomy" id="500465"/>
    <lineage>
        <taxon>Bacteria</taxon>
        <taxon>Pseudomonadati</taxon>
        <taxon>Deferribacterota</taxon>
        <taxon>Deferribacteres</taxon>
        <taxon>Deferribacterales</taxon>
        <taxon>Deferribacteraceae</taxon>
        <taxon>Deferribacter</taxon>
    </lineage>
</organism>
<dbReference type="SUPFAM" id="SSF56281">
    <property type="entry name" value="Metallo-hydrolase/oxidoreductase"/>
    <property type="match status" value="1"/>
</dbReference>
<dbReference type="InterPro" id="IPR001279">
    <property type="entry name" value="Metallo-B-lactamas"/>
</dbReference>
<dbReference type="GO" id="GO:0016787">
    <property type="term" value="F:hydrolase activity"/>
    <property type="evidence" value="ECO:0007669"/>
    <property type="project" value="UniProtKB-KW"/>
</dbReference>
<comment type="caution">
    <text evidence="2">The sequence shown here is derived from an EMBL/GenBank/DDBJ whole genome shotgun (WGS) entry which is preliminary data.</text>
</comment>
<dbReference type="Pfam" id="PF00753">
    <property type="entry name" value="Lactamase_B"/>
    <property type="match status" value="1"/>
</dbReference>
<evidence type="ECO:0000313" key="3">
    <source>
        <dbReference type="Proteomes" id="UP000322876"/>
    </source>
</evidence>
<keyword evidence="3" id="KW-1185">Reference proteome</keyword>
<dbReference type="EMBL" id="VFJB01000006">
    <property type="protein sequence ID" value="KAA0257720.1"/>
    <property type="molecule type" value="Genomic_DNA"/>
</dbReference>
<protein>
    <submittedName>
        <fullName evidence="2">MBL fold metallo-hydrolase</fullName>
    </submittedName>
</protein>
<dbReference type="OrthoDB" id="9761531at2"/>
<name>A0A5A8F1D3_9BACT</name>
<dbReference type="AlphaFoldDB" id="A0A5A8F1D3"/>
<gene>
    <name evidence="2" type="ORF">FHQ18_08230</name>
</gene>
<proteinExistence type="predicted"/>
<dbReference type="InterPro" id="IPR050662">
    <property type="entry name" value="Sec-metab_biosynth-thioest"/>
</dbReference>
<accession>A0A5A8F1D3</accession>
<dbReference type="InterPro" id="IPR036866">
    <property type="entry name" value="RibonucZ/Hydroxyglut_hydro"/>
</dbReference>
<dbReference type="PANTHER" id="PTHR23131">
    <property type="entry name" value="ENDORIBONUCLEASE LACTB2"/>
    <property type="match status" value="1"/>
</dbReference>
<sequence length="275" mass="32367">MIHQATNFYELTAYKLGRFYNAINLTVHFFTLPEIYIDSAQPVMEKHFIEIAKNHIPRYCLLTHYHEDHSGNAAKLKKLFNTKIISHKLSYSYLSNGFKLFPYEKMIWGKPERFTPDLFYKELLDLGKYTFKIIHTPGHSIDSICLLEINRGWLFTGDLYISSKPKYLRKDENIYEILKSLKKVLSLDFEVMFCAHKGIITDNPKLLIKKKITYIEEIIEKAKNLRKKDMSLKKIRNKLLGKEDITSIATNFDFCKLNFIKAIFQEELNEGNGYQ</sequence>
<dbReference type="Gene3D" id="3.60.15.10">
    <property type="entry name" value="Ribonuclease Z/Hydroxyacylglutathione hydrolase-like"/>
    <property type="match status" value="1"/>
</dbReference>
<dbReference type="SMART" id="SM00849">
    <property type="entry name" value="Lactamase_B"/>
    <property type="match status" value="1"/>
</dbReference>
<keyword evidence="2" id="KW-0378">Hydrolase</keyword>
<evidence type="ECO:0000313" key="2">
    <source>
        <dbReference type="EMBL" id="KAA0257720.1"/>
    </source>
</evidence>
<reference evidence="2 3" key="1">
    <citation type="submission" date="2019-06" db="EMBL/GenBank/DDBJ databases">
        <title>Genomic insights into carbon and energy metabolism of Deferribacter autotrophicus revealed new metabolic traits in the phylum Deferribacteres.</title>
        <authorList>
            <person name="Slobodkin A.I."/>
            <person name="Slobodkina G.B."/>
            <person name="Allioux M."/>
            <person name="Alain K."/>
            <person name="Jebbar M."/>
            <person name="Shadrin V."/>
            <person name="Kublanov I.V."/>
            <person name="Toshchakov S.V."/>
            <person name="Bonch-Osmolovskaya E.A."/>
        </authorList>
    </citation>
    <scope>NUCLEOTIDE SEQUENCE [LARGE SCALE GENOMIC DNA]</scope>
    <source>
        <strain evidence="2 3">SL50</strain>
    </source>
</reference>
<evidence type="ECO:0000259" key="1">
    <source>
        <dbReference type="SMART" id="SM00849"/>
    </source>
</evidence>
<feature type="domain" description="Metallo-beta-lactamase" evidence="1">
    <location>
        <begin position="26"/>
        <end position="196"/>
    </location>
</feature>
<dbReference type="Proteomes" id="UP000322876">
    <property type="component" value="Unassembled WGS sequence"/>
</dbReference>